<feature type="domain" description="EGF-like" evidence="1">
    <location>
        <begin position="227"/>
        <end position="268"/>
    </location>
</feature>
<feature type="domain" description="EGF-like" evidence="1">
    <location>
        <begin position="1375"/>
        <end position="1411"/>
    </location>
</feature>
<feature type="domain" description="EGF-like" evidence="1">
    <location>
        <begin position="534"/>
        <end position="562"/>
    </location>
</feature>
<feature type="domain" description="EGF-like" evidence="1">
    <location>
        <begin position="1616"/>
        <end position="1652"/>
    </location>
</feature>
<feature type="domain" description="EGF-like" evidence="1">
    <location>
        <begin position="478"/>
        <end position="522"/>
    </location>
</feature>
<name>A0A8J2HA67_COTCN</name>
<dbReference type="InterPro" id="IPR000742">
    <property type="entry name" value="EGF"/>
</dbReference>
<feature type="domain" description="EGF-like" evidence="1">
    <location>
        <begin position="1818"/>
        <end position="1860"/>
    </location>
</feature>
<dbReference type="Pfam" id="PF01683">
    <property type="entry name" value="EB"/>
    <property type="match status" value="2"/>
</dbReference>
<feature type="domain" description="EGF-like" evidence="1">
    <location>
        <begin position="1255"/>
        <end position="1283"/>
    </location>
</feature>
<dbReference type="PANTHER" id="PTHR39069:SF8">
    <property type="entry name" value="FI17111P1"/>
    <property type="match status" value="1"/>
</dbReference>
<evidence type="ECO:0000313" key="3">
    <source>
        <dbReference type="Proteomes" id="UP000786811"/>
    </source>
</evidence>
<feature type="domain" description="EGF-like" evidence="1">
    <location>
        <begin position="948"/>
        <end position="989"/>
    </location>
</feature>
<protein>
    <recommendedName>
        <fullName evidence="1">EGF-like domain-containing protein</fullName>
    </recommendedName>
</protein>
<dbReference type="SMART" id="SM00181">
    <property type="entry name" value="EGF"/>
    <property type="match status" value="23"/>
</dbReference>
<reference evidence="2" key="1">
    <citation type="submission" date="2021-04" db="EMBL/GenBank/DDBJ databases">
        <authorList>
            <person name="Chebbi M.A.C M."/>
        </authorList>
    </citation>
    <scope>NUCLEOTIDE SEQUENCE</scope>
</reference>
<comment type="caution">
    <text evidence="2">The sequence shown here is derived from an EMBL/GenBank/DDBJ whole genome shotgun (WGS) entry which is preliminary data.</text>
</comment>
<feature type="domain" description="EGF-like" evidence="1">
    <location>
        <begin position="694"/>
        <end position="729"/>
    </location>
</feature>
<feature type="domain" description="EGF-like" evidence="1">
    <location>
        <begin position="317"/>
        <end position="351"/>
    </location>
</feature>
<feature type="domain" description="EGF-like" evidence="1">
    <location>
        <begin position="1333"/>
        <end position="1368"/>
    </location>
</feature>
<accession>A0A8J2HA67</accession>
<proteinExistence type="predicted"/>
<feature type="domain" description="EGF-like" evidence="1">
    <location>
        <begin position="736"/>
        <end position="772"/>
    </location>
</feature>
<dbReference type="PANTHER" id="PTHR39069">
    <property type="entry name" value="ECDYSONE-INDUCIBLE GENE E1, ISOFORM A"/>
    <property type="match status" value="1"/>
</dbReference>
<dbReference type="SMART" id="SM00286">
    <property type="entry name" value="PTI"/>
    <property type="match status" value="8"/>
</dbReference>
<feature type="domain" description="EGF-like" evidence="1">
    <location>
        <begin position="778"/>
        <end position="812"/>
    </location>
</feature>
<evidence type="ECO:0000259" key="1">
    <source>
        <dbReference type="SMART" id="SM00181"/>
    </source>
</evidence>
<keyword evidence="3" id="KW-1185">Reference proteome</keyword>
<feature type="domain" description="EGF-like" evidence="1">
    <location>
        <begin position="1576"/>
        <end position="1609"/>
    </location>
</feature>
<sequence length="1895" mass="211077">MFLPRSIHRSQRQSIADARISSLLTLQILNVNQASALGKQCNELEDCSIILNSVCSSNGICICPPNYFAIGNHLCAPTINSDCLSDEECLSGVFRCVDSKCQCIHGYTAISVDRCVNTNSLYSCKETSECSDSWHWNCAPIGKCVCHINNIAINNSTCLPLLNGYCWKDDQCMAENSVCIDYQCGFCAKLEASCVSDEDCWEIKHAKCSTEKKCDCRANNLRLNETYCAPSLGGFCWKNETCVTRNALCIDSECRCRKNYSASEDQCLPVLIGLHCSEDIDCAKIRFAKCSKNNYCVCSLNTVVVNDISCEPVLNSYCTTDSDCLLNNSVCKNNKCQCRPEYVAINSIQCIQLELGMSCTNDDFCNFHISHSICSPEKKCVCSPNSYYYNRTVHSLLFNMTTNYEQCRVEQAFCLDNKCFHHSVAGFSDKFCFQDKNCFGSLLGELCNVDKDCLPYNSVCLDKKCMCAINYRNNSILSCLPSMLNQNCWINSHCSAIPNAECSDYQCTCKAGYAESNAMTCSPLLGTQCTEHEECAVRYSICFDGECECADFFVPQSNNRCQSKILHKSCETDRDCENIKFSYCSSSNLCSCIRNNIALNGSACGALLNQYCSHDLPCVTENSVCVNDKCECKSFFKNSDAKCLPTARLEECCDNNYDCTMIKYAECSTSKKCSCLNNYVSVNSTLCKAVLHEHCQVDDECYIGNSECVANKCRCRDNFSAVGSNSRCESSTLGKRCNISKDCLLISNSICSSDKICVCPPNYSAVGSYFCTPTINAACSNDIQCSNNLFRCVDGKCQCNSGYTAISVNKCMKTSLIYSCEKTSECSDSWHWNCATNGKCVCHVDNMAINNSTCLPSLNGYCWREDQCMAENSVCTDYRCQCKPNFVAVANNHCVAVSVCGMTFFSDTAKLEASCVSDEDCWEIKHAKCSTEKKCDCRANNLRLNETYCAPSLGGFCWKNETCVTRNALCIDNECRCRKNYSASEDQCLPVIGSLRCRYDRKCARIRFAKCSKNNYCVCSLNTVVVNNISCEPVLNSYCTTDSDCLLNNSVCKNNKCQCRPKYVAINSNQCIRPELGMSCINDDFCNFHISHSICSPEKKCVCSPNSYYYNRTVHSLLFNMTTNYEQCRVEQAFCLDNKCFHHSVAGFSDKFCFQDKNCFGSLLGELCNVDKDCLPYNSVCLDKKCMCAINYRNNSILSCLPSMLNQNCWINSHCSAIPNAECSDYQCTCKAGYVESNAMTCSPLLGTQCTKDDECAVRYSICFDGECECADFFVPQSNNRCQSTARLEECCDNNYDCTMIKYAECSTSKKCSCLNNYVSVNSTLCEALLHEHCQVDDECYIGNSECVANKCRCRDNFSAVGSNSRCESSMLGKRCNISKDCSMIKNSICSSDKICVCPPNYSAVGSYFCTPTINAACSNDIQCSNNLFRCVDGKCQCNSGYTAISVNKCMKTSLIYSCEKTSECSDSWHWNCATNGKCVCHVDNMAINNSTCLPSLNGYCWREDQCMAENSVCTDYRCQCKPNFVAVANNHCSCETDRDCENIKFSYCSSSNLCSCTQNNIALNGSACGALLNQYCSHDLPCVTENSVCVNDKCECKPFFKNSDAKCLSTRLGKTCDNNSDCNMTKYAECSTSKKCSCLNNYVSVNSTLCEALLHEHCQVDDECYVGNSECVANKCQCRDDFLAVDFNSRCESRMLGKRCNTSEDCSMIKNSICSSDKICICPPKYFALDNHFCIPTINATCLNDIQCSDDLFHCVDGKCQCKSGYTAISVDRCMETRLMYSCNKTSECSDSWHWNCATNKKCVCRVDNMAMTNLTICLPSLNGFCWRDDQCVAKNSVCKDYYCQCKPYFVAVANNHCAIVYLPGHFLRCECACAFKMAALNSLSIAYTKLYML</sequence>
<feature type="domain" description="EGF-like" evidence="1">
    <location>
        <begin position="1199"/>
        <end position="1243"/>
    </location>
</feature>
<dbReference type="InterPro" id="IPR006149">
    <property type="entry name" value="EB_dom"/>
</dbReference>
<evidence type="ECO:0000313" key="2">
    <source>
        <dbReference type="EMBL" id="CAG5083399.1"/>
    </source>
</evidence>
<feature type="domain" description="EGF-like" evidence="1">
    <location>
        <begin position="1658"/>
        <end position="1693"/>
    </location>
</feature>
<dbReference type="Proteomes" id="UP000786811">
    <property type="component" value="Unassembled WGS sequence"/>
</dbReference>
<gene>
    <name evidence="2" type="ORF">HICCMSTLAB_LOCUS3828</name>
</gene>
<dbReference type="SUPFAM" id="SSF51161">
    <property type="entry name" value="Trimeric LpxA-like enzymes"/>
    <property type="match status" value="1"/>
</dbReference>
<feature type="domain" description="EGF-like" evidence="1">
    <location>
        <begin position="1038"/>
        <end position="1072"/>
    </location>
</feature>
<organism evidence="2 3">
    <name type="scientific">Cotesia congregata</name>
    <name type="common">Parasitoid wasp</name>
    <name type="synonym">Apanteles congregatus</name>
    <dbReference type="NCBI Taxonomy" id="51543"/>
    <lineage>
        <taxon>Eukaryota</taxon>
        <taxon>Metazoa</taxon>
        <taxon>Ecdysozoa</taxon>
        <taxon>Arthropoda</taxon>
        <taxon>Hexapoda</taxon>
        <taxon>Insecta</taxon>
        <taxon>Pterygota</taxon>
        <taxon>Neoptera</taxon>
        <taxon>Endopterygota</taxon>
        <taxon>Hymenoptera</taxon>
        <taxon>Apocrita</taxon>
        <taxon>Ichneumonoidea</taxon>
        <taxon>Braconidae</taxon>
        <taxon>Microgastrinae</taxon>
        <taxon>Cotesia</taxon>
    </lineage>
</organism>
<feature type="domain" description="EGF-like" evidence="1">
    <location>
        <begin position="1734"/>
        <end position="1776"/>
    </location>
</feature>
<feature type="domain" description="EGF-like" evidence="1">
    <location>
        <begin position="46"/>
        <end position="76"/>
    </location>
</feature>
<dbReference type="OrthoDB" id="5912242at2759"/>
<feature type="domain" description="EGF-like" evidence="1">
    <location>
        <begin position="82"/>
        <end position="116"/>
    </location>
</feature>
<feature type="domain" description="EGF-like" evidence="1">
    <location>
        <begin position="853"/>
        <end position="895"/>
    </location>
</feature>
<feature type="domain" description="EGF-like" evidence="1">
    <location>
        <begin position="1492"/>
        <end position="1536"/>
    </location>
</feature>
<dbReference type="EMBL" id="CAJNRD030001118">
    <property type="protein sequence ID" value="CAG5083399.1"/>
    <property type="molecule type" value="Genomic_DNA"/>
</dbReference>
<feature type="domain" description="EGF-like" evidence="1">
    <location>
        <begin position="1417"/>
        <end position="1451"/>
    </location>
</feature>
<dbReference type="InterPro" id="IPR011004">
    <property type="entry name" value="Trimer_LpxA-like_sf"/>
</dbReference>